<dbReference type="PIRSF" id="PIRSF004491">
    <property type="entry name" value="FAD_Synth"/>
    <property type="match status" value="1"/>
</dbReference>
<dbReference type="AlphaFoldDB" id="A0A1K2IDK8"/>
<dbReference type="InterPro" id="IPR015865">
    <property type="entry name" value="Riboflavin_kinase_bac/euk"/>
</dbReference>
<dbReference type="InterPro" id="IPR023465">
    <property type="entry name" value="Riboflavin_kinase_dom_sf"/>
</dbReference>
<evidence type="ECO:0000256" key="9">
    <source>
        <dbReference type="ARBA" id="ARBA00022777"/>
    </source>
</evidence>
<evidence type="ECO:0000256" key="4">
    <source>
        <dbReference type="ARBA" id="ARBA00022630"/>
    </source>
</evidence>
<dbReference type="CDD" id="cd02064">
    <property type="entry name" value="FAD_synthetase_N"/>
    <property type="match status" value="1"/>
</dbReference>
<evidence type="ECO:0000259" key="16">
    <source>
        <dbReference type="SMART" id="SM00904"/>
    </source>
</evidence>
<evidence type="ECO:0000256" key="8">
    <source>
        <dbReference type="ARBA" id="ARBA00022741"/>
    </source>
</evidence>
<comment type="catalytic activity">
    <reaction evidence="13 15">
        <text>riboflavin + ATP = FMN + ADP + H(+)</text>
        <dbReference type="Rhea" id="RHEA:14357"/>
        <dbReference type="ChEBI" id="CHEBI:15378"/>
        <dbReference type="ChEBI" id="CHEBI:30616"/>
        <dbReference type="ChEBI" id="CHEBI:57986"/>
        <dbReference type="ChEBI" id="CHEBI:58210"/>
        <dbReference type="ChEBI" id="CHEBI:456216"/>
        <dbReference type="EC" id="2.7.1.26"/>
    </reaction>
</comment>
<dbReference type="Gene3D" id="2.40.30.30">
    <property type="entry name" value="Riboflavin kinase-like"/>
    <property type="match status" value="1"/>
</dbReference>
<organism evidence="17 18">
    <name type="scientific">Flaviramulus basaltis</name>
    <dbReference type="NCBI Taxonomy" id="369401"/>
    <lineage>
        <taxon>Bacteria</taxon>
        <taxon>Pseudomonadati</taxon>
        <taxon>Bacteroidota</taxon>
        <taxon>Flavobacteriia</taxon>
        <taxon>Flavobacteriales</taxon>
        <taxon>Flavobacteriaceae</taxon>
        <taxon>Flaviramulus</taxon>
    </lineage>
</organism>
<keyword evidence="8 15" id="KW-0547">Nucleotide-binding</keyword>
<dbReference type="UniPathway" id="UPA00277">
    <property type="reaction ID" value="UER00407"/>
</dbReference>
<dbReference type="InterPro" id="IPR023468">
    <property type="entry name" value="Riboflavin_kinase"/>
</dbReference>
<dbReference type="InterPro" id="IPR015864">
    <property type="entry name" value="FAD_synthase"/>
</dbReference>
<dbReference type="GO" id="GO:0009231">
    <property type="term" value="P:riboflavin biosynthetic process"/>
    <property type="evidence" value="ECO:0007669"/>
    <property type="project" value="InterPro"/>
</dbReference>
<dbReference type="Gene3D" id="3.40.50.620">
    <property type="entry name" value="HUPs"/>
    <property type="match status" value="1"/>
</dbReference>
<evidence type="ECO:0000313" key="18">
    <source>
        <dbReference type="Proteomes" id="UP000182544"/>
    </source>
</evidence>
<keyword evidence="6 15" id="KW-0808">Transferase</keyword>
<sequence>MHKFLTLNISTNIETYKSTEPTVVTIGTFDGVHIGHQKIIKRLINTGKLEGLKSIILTFFPHPRMVLQKDSNIKLINTIDERHAILDALGLDYLLIKKFTKEFSRLSAEDFVKQILVEKLNAKKVIIGYDHRFGRNRKADINDLKIFGETYGFDVEEISVQDIDDVSVSSTKIRKALNEGDIAKANSFLGYNFMLNGTVEKGKGLGRKIQYPTANIYIEEDYKIIPKQGVYIVKSVIDGDVLYGMMNIGMNPTVNGSTQTIEVHFFNFNKDIYNKKIQIDLLHRIRDEEKFESVEVLKTQLSKDKGTALDYIAKHHGL</sequence>
<dbReference type="PANTHER" id="PTHR22749">
    <property type="entry name" value="RIBOFLAVIN KINASE/FMN ADENYLYLTRANSFERASE"/>
    <property type="match status" value="1"/>
</dbReference>
<evidence type="ECO:0000256" key="12">
    <source>
        <dbReference type="ARBA" id="ARBA00023268"/>
    </source>
</evidence>
<evidence type="ECO:0000256" key="7">
    <source>
        <dbReference type="ARBA" id="ARBA00022695"/>
    </source>
</evidence>
<comment type="similarity">
    <text evidence="15">Belongs to the ribF family.</text>
</comment>
<dbReference type="Proteomes" id="UP000182544">
    <property type="component" value="Unassembled WGS sequence"/>
</dbReference>
<dbReference type="SUPFAM" id="SSF82114">
    <property type="entry name" value="Riboflavin kinase-like"/>
    <property type="match status" value="1"/>
</dbReference>
<evidence type="ECO:0000256" key="5">
    <source>
        <dbReference type="ARBA" id="ARBA00022643"/>
    </source>
</evidence>
<name>A0A1K2IDK8_9FLAO</name>
<keyword evidence="9 15" id="KW-0418">Kinase</keyword>
<dbReference type="NCBIfam" id="NF004162">
    <property type="entry name" value="PRK05627.1-5"/>
    <property type="match status" value="1"/>
</dbReference>
<dbReference type="Pfam" id="PF01687">
    <property type="entry name" value="Flavokinase"/>
    <property type="match status" value="1"/>
</dbReference>
<proteinExistence type="inferred from homology"/>
<dbReference type="EC" id="2.7.1.26" evidence="15"/>
<evidence type="ECO:0000256" key="3">
    <source>
        <dbReference type="ARBA" id="ARBA00005201"/>
    </source>
</evidence>
<keyword evidence="11 15" id="KW-0067">ATP-binding</keyword>
<evidence type="ECO:0000256" key="11">
    <source>
        <dbReference type="ARBA" id="ARBA00022840"/>
    </source>
</evidence>
<dbReference type="UniPathway" id="UPA00276">
    <property type="reaction ID" value="UER00406"/>
</dbReference>
<dbReference type="GO" id="GO:0009398">
    <property type="term" value="P:FMN biosynthetic process"/>
    <property type="evidence" value="ECO:0007669"/>
    <property type="project" value="UniProtKB-UniRule"/>
</dbReference>
<dbReference type="FunFam" id="3.40.50.620:FF:000021">
    <property type="entry name" value="Riboflavin biosynthesis protein"/>
    <property type="match status" value="1"/>
</dbReference>
<dbReference type="SMART" id="SM00904">
    <property type="entry name" value="Flavokinase"/>
    <property type="match status" value="1"/>
</dbReference>
<comment type="function">
    <text evidence="1">Catalyzes the phosphorylation of riboflavin to FMN followed by the adenylation of FMN to FAD.</text>
</comment>
<evidence type="ECO:0000256" key="15">
    <source>
        <dbReference type="PIRNR" id="PIRNR004491"/>
    </source>
</evidence>
<keyword evidence="10 15" id="KW-0274">FAD</keyword>
<dbReference type="NCBIfam" id="NF004160">
    <property type="entry name" value="PRK05627.1-3"/>
    <property type="match status" value="1"/>
</dbReference>
<dbReference type="EC" id="2.7.7.2" evidence="15"/>
<evidence type="ECO:0000256" key="10">
    <source>
        <dbReference type="ARBA" id="ARBA00022827"/>
    </source>
</evidence>
<evidence type="ECO:0000313" key="17">
    <source>
        <dbReference type="EMBL" id="SFZ90516.1"/>
    </source>
</evidence>
<dbReference type="PANTHER" id="PTHR22749:SF6">
    <property type="entry name" value="RIBOFLAVIN KINASE"/>
    <property type="match status" value="1"/>
</dbReference>
<comment type="pathway">
    <text evidence="2 15">Cofactor biosynthesis; FAD biosynthesis; FAD from FMN: step 1/1.</text>
</comment>
<feature type="domain" description="Riboflavin kinase" evidence="16">
    <location>
        <begin position="188"/>
        <end position="313"/>
    </location>
</feature>
<keyword evidence="18" id="KW-1185">Reference proteome</keyword>
<keyword evidence="12" id="KW-0511">Multifunctional enzyme</keyword>
<accession>A0A1K2IDK8</accession>
<evidence type="ECO:0000256" key="1">
    <source>
        <dbReference type="ARBA" id="ARBA00002121"/>
    </source>
</evidence>
<keyword evidence="7 15" id="KW-0548">Nucleotidyltransferase</keyword>
<protein>
    <recommendedName>
        <fullName evidence="15">Riboflavin biosynthesis protein</fullName>
    </recommendedName>
    <domain>
        <recommendedName>
            <fullName evidence="15">Riboflavin kinase</fullName>
            <ecNumber evidence="15">2.7.1.26</ecNumber>
        </recommendedName>
        <alternativeName>
            <fullName evidence="15">Flavokinase</fullName>
        </alternativeName>
    </domain>
    <domain>
        <recommendedName>
            <fullName evidence="15">FMN adenylyltransferase</fullName>
            <ecNumber evidence="15">2.7.7.2</ecNumber>
        </recommendedName>
        <alternativeName>
            <fullName evidence="15">FAD pyrophosphorylase</fullName>
        </alternativeName>
        <alternativeName>
            <fullName evidence="15">FAD synthase</fullName>
        </alternativeName>
    </domain>
</protein>
<evidence type="ECO:0000256" key="13">
    <source>
        <dbReference type="ARBA" id="ARBA00047880"/>
    </source>
</evidence>
<dbReference type="GO" id="GO:0006747">
    <property type="term" value="P:FAD biosynthetic process"/>
    <property type="evidence" value="ECO:0007669"/>
    <property type="project" value="UniProtKB-UniRule"/>
</dbReference>
<dbReference type="SUPFAM" id="SSF52374">
    <property type="entry name" value="Nucleotidylyl transferase"/>
    <property type="match status" value="1"/>
</dbReference>
<gene>
    <name evidence="17" type="ORF">SAMN05428642_101982</name>
</gene>
<reference evidence="17 18" key="1">
    <citation type="submission" date="2016-10" db="EMBL/GenBank/DDBJ databases">
        <authorList>
            <person name="de Groot N.N."/>
        </authorList>
    </citation>
    <scope>NUCLEOTIDE SEQUENCE [LARGE SCALE GENOMIC DNA]</scope>
    <source>
        <strain evidence="17 18">DSM 18180</strain>
    </source>
</reference>
<evidence type="ECO:0000256" key="6">
    <source>
        <dbReference type="ARBA" id="ARBA00022679"/>
    </source>
</evidence>
<dbReference type="NCBIfam" id="TIGR00083">
    <property type="entry name" value="ribF"/>
    <property type="match status" value="1"/>
</dbReference>
<dbReference type="InterPro" id="IPR014729">
    <property type="entry name" value="Rossmann-like_a/b/a_fold"/>
</dbReference>
<dbReference type="InterPro" id="IPR002606">
    <property type="entry name" value="Riboflavin_kinase_bac"/>
</dbReference>
<dbReference type="STRING" id="369401.SAMN05428642_101982"/>
<dbReference type="GO" id="GO:0008531">
    <property type="term" value="F:riboflavin kinase activity"/>
    <property type="evidence" value="ECO:0007669"/>
    <property type="project" value="UniProtKB-UniRule"/>
</dbReference>
<comment type="catalytic activity">
    <reaction evidence="14 15">
        <text>FMN + ATP + H(+) = FAD + diphosphate</text>
        <dbReference type="Rhea" id="RHEA:17237"/>
        <dbReference type="ChEBI" id="CHEBI:15378"/>
        <dbReference type="ChEBI" id="CHEBI:30616"/>
        <dbReference type="ChEBI" id="CHEBI:33019"/>
        <dbReference type="ChEBI" id="CHEBI:57692"/>
        <dbReference type="ChEBI" id="CHEBI:58210"/>
        <dbReference type="EC" id="2.7.7.2"/>
    </reaction>
</comment>
<dbReference type="GO" id="GO:0003919">
    <property type="term" value="F:FMN adenylyltransferase activity"/>
    <property type="evidence" value="ECO:0007669"/>
    <property type="project" value="UniProtKB-UniRule"/>
</dbReference>
<evidence type="ECO:0000256" key="2">
    <source>
        <dbReference type="ARBA" id="ARBA00004726"/>
    </source>
</evidence>
<comment type="pathway">
    <text evidence="3 15">Cofactor biosynthesis; FMN biosynthesis; FMN from riboflavin (ATP route): step 1/1.</text>
</comment>
<keyword evidence="5 15" id="KW-0288">FMN</keyword>
<dbReference type="GO" id="GO:0005524">
    <property type="term" value="F:ATP binding"/>
    <property type="evidence" value="ECO:0007669"/>
    <property type="project" value="UniProtKB-UniRule"/>
</dbReference>
<keyword evidence="4 15" id="KW-0285">Flavoprotein</keyword>
<dbReference type="Pfam" id="PF06574">
    <property type="entry name" value="FAD_syn"/>
    <property type="match status" value="1"/>
</dbReference>
<dbReference type="EMBL" id="FPKV01000001">
    <property type="protein sequence ID" value="SFZ90516.1"/>
    <property type="molecule type" value="Genomic_DNA"/>
</dbReference>
<evidence type="ECO:0000256" key="14">
    <source>
        <dbReference type="ARBA" id="ARBA00049494"/>
    </source>
</evidence>